<feature type="compositionally biased region" description="Pro residues" evidence="1">
    <location>
        <begin position="32"/>
        <end position="44"/>
    </location>
</feature>
<evidence type="ECO:0000313" key="2">
    <source>
        <dbReference type="EMBL" id="EFH13169.1"/>
    </source>
</evidence>
<sequence length="57" mass="6540">RLASRRRPQAGRKLEKVFWFFFSKKNERPNPAWSPPAELPPPASGPSMRHVPGVFPK</sequence>
<organism evidence="2 3">
    <name type="scientific">Pseudoroseomonas cervicalis ATCC 49957</name>
    <dbReference type="NCBI Taxonomy" id="525371"/>
    <lineage>
        <taxon>Bacteria</taxon>
        <taxon>Pseudomonadati</taxon>
        <taxon>Pseudomonadota</taxon>
        <taxon>Alphaproteobacteria</taxon>
        <taxon>Acetobacterales</taxon>
        <taxon>Roseomonadaceae</taxon>
        <taxon>Roseomonas</taxon>
    </lineage>
</organism>
<reference evidence="2 3" key="1">
    <citation type="submission" date="2010-04" db="EMBL/GenBank/DDBJ databases">
        <authorList>
            <person name="Qin X."/>
            <person name="Bachman B."/>
            <person name="Battles P."/>
            <person name="Bell A."/>
            <person name="Bess C."/>
            <person name="Bickham C."/>
            <person name="Chaboub L."/>
            <person name="Chen D."/>
            <person name="Coyle M."/>
            <person name="Deiros D.R."/>
            <person name="Dinh H."/>
            <person name="Forbes L."/>
            <person name="Fowler G."/>
            <person name="Francisco L."/>
            <person name="Fu Q."/>
            <person name="Gubbala S."/>
            <person name="Hale W."/>
            <person name="Han Y."/>
            <person name="Hemphill L."/>
            <person name="Highlander S.K."/>
            <person name="Hirani K."/>
            <person name="Hogues M."/>
            <person name="Jackson L."/>
            <person name="Jakkamsetti A."/>
            <person name="Javaid M."/>
            <person name="Jiang H."/>
            <person name="Korchina V."/>
            <person name="Kovar C."/>
            <person name="Lara F."/>
            <person name="Lee S."/>
            <person name="Mata R."/>
            <person name="Mathew T."/>
            <person name="Moen C."/>
            <person name="Morales K."/>
            <person name="Munidasa M."/>
            <person name="Nazareth L."/>
            <person name="Ngo R."/>
            <person name="Nguyen L."/>
            <person name="Okwuonu G."/>
            <person name="Ongeri F."/>
            <person name="Patil S."/>
            <person name="Petrosino J."/>
            <person name="Pham C."/>
            <person name="Pham P."/>
            <person name="Pu L.-L."/>
            <person name="Puazo M."/>
            <person name="Raj R."/>
            <person name="Reid J."/>
            <person name="Rouhana J."/>
            <person name="Saada N."/>
            <person name="Shang Y."/>
            <person name="Simmons D."/>
            <person name="Thornton R."/>
            <person name="Warren J."/>
            <person name="Weissenberger G."/>
            <person name="Zhang J."/>
            <person name="Zhang L."/>
            <person name="Zhou C."/>
            <person name="Zhu D."/>
            <person name="Muzny D."/>
            <person name="Worley K."/>
            <person name="Gibbs R."/>
        </authorList>
    </citation>
    <scope>NUCLEOTIDE SEQUENCE [LARGE SCALE GENOMIC DNA]</scope>
    <source>
        <strain evidence="2 3">ATCC 49957</strain>
    </source>
</reference>
<evidence type="ECO:0000313" key="3">
    <source>
        <dbReference type="Proteomes" id="UP000005324"/>
    </source>
</evidence>
<dbReference type="HOGENOM" id="CLU_2983908_0_0_5"/>
<protein>
    <submittedName>
        <fullName evidence="2">Uncharacterized protein</fullName>
    </submittedName>
</protein>
<keyword evidence="3" id="KW-1185">Reference proteome</keyword>
<accession>D5RHP6</accession>
<proteinExistence type="predicted"/>
<gene>
    <name evidence="2" type="ORF">HMPREF0731_0606</name>
</gene>
<dbReference type="AlphaFoldDB" id="D5RHP6"/>
<name>D5RHP6_9PROT</name>
<dbReference type="EMBL" id="ADVL01000110">
    <property type="protein sequence ID" value="EFH13169.1"/>
    <property type="molecule type" value="Genomic_DNA"/>
</dbReference>
<evidence type="ECO:0000256" key="1">
    <source>
        <dbReference type="SAM" id="MobiDB-lite"/>
    </source>
</evidence>
<dbReference type="Proteomes" id="UP000005324">
    <property type="component" value="Unassembled WGS sequence"/>
</dbReference>
<feature type="region of interest" description="Disordered" evidence="1">
    <location>
        <begin position="26"/>
        <end position="57"/>
    </location>
</feature>
<feature type="non-terminal residue" evidence="2">
    <location>
        <position position="1"/>
    </location>
</feature>
<comment type="caution">
    <text evidence="2">The sequence shown here is derived from an EMBL/GenBank/DDBJ whole genome shotgun (WGS) entry which is preliminary data.</text>
</comment>